<dbReference type="InterPro" id="IPR009937">
    <property type="entry name" value="Phage_holin_3_6"/>
</dbReference>
<dbReference type="RefSeq" id="WP_138173321.1">
    <property type="nucleotide sequence ID" value="NZ_BAAAGL010000004.1"/>
</dbReference>
<dbReference type="KEGG" id="gcr:GcLGCM259_0818"/>
<proteinExistence type="predicted"/>
<feature type="transmembrane region" description="Helical" evidence="2">
    <location>
        <begin position="100"/>
        <end position="122"/>
    </location>
</feature>
<dbReference type="EMBL" id="CP034412">
    <property type="protein sequence ID" value="QCY46574.1"/>
    <property type="molecule type" value="Genomic_DNA"/>
</dbReference>
<feature type="region of interest" description="Disordered" evidence="1">
    <location>
        <begin position="133"/>
        <end position="153"/>
    </location>
</feature>
<name>A0A5B7WTG7_9MICC</name>
<sequence length="153" mass="15775">MSEHTNDYGTPGPGAVPAGGGSHAAEEEQTTLGGLFSDLTQNVSVLVRQEVELAKTELKESAASAGKGAGMYAGAGIAAHFVLMFLSLAAVFGLATLIGYGWSALIVAGVWAIIAAILAMVAKKKMEQVKGLPKTSSTVKKIPSAFKPQEETR</sequence>
<keyword evidence="2" id="KW-1133">Transmembrane helix</keyword>
<organism evidence="3 4">
    <name type="scientific">Glutamicibacter creatinolyticus</name>
    <dbReference type="NCBI Taxonomy" id="162496"/>
    <lineage>
        <taxon>Bacteria</taxon>
        <taxon>Bacillati</taxon>
        <taxon>Actinomycetota</taxon>
        <taxon>Actinomycetes</taxon>
        <taxon>Micrococcales</taxon>
        <taxon>Micrococcaceae</taxon>
        <taxon>Glutamicibacter</taxon>
    </lineage>
</organism>
<evidence type="ECO:0000256" key="2">
    <source>
        <dbReference type="SAM" id="Phobius"/>
    </source>
</evidence>
<gene>
    <name evidence="3" type="ORF">GcLGCM259_0818</name>
</gene>
<evidence type="ECO:0000313" key="4">
    <source>
        <dbReference type="Proteomes" id="UP000307000"/>
    </source>
</evidence>
<keyword evidence="2" id="KW-0812">Transmembrane</keyword>
<accession>A0A5B7WTG7</accession>
<reference evidence="3 4" key="1">
    <citation type="submission" date="2018-12" db="EMBL/GenBank/DDBJ databases">
        <title>Complete Genome Sequence of Glutamicibacter creatinolyticus strain LGCM259,isolated from an abscess of a 12-year-old mare in Italy.</title>
        <authorList>
            <person name="Santos R.G."/>
            <person name="Silva A.L."/>
            <person name="Seyffert N."/>
            <person name="Castro T.L.P."/>
            <person name="Attili A.R."/>
            <person name="Rifici C."/>
            <person name="Mazzullo G."/>
            <person name="Brenig B."/>
            <person name="Venanzi F."/>
            <person name="Azevedo V."/>
        </authorList>
    </citation>
    <scope>NUCLEOTIDE SEQUENCE [LARGE SCALE GENOMIC DNA]</scope>
    <source>
        <strain evidence="3 4">LGCM 259</strain>
    </source>
</reference>
<keyword evidence="2" id="KW-0472">Membrane</keyword>
<protein>
    <recommendedName>
        <fullName evidence="5">Phage holin family protein</fullName>
    </recommendedName>
</protein>
<evidence type="ECO:0000313" key="3">
    <source>
        <dbReference type="EMBL" id="QCY46574.1"/>
    </source>
</evidence>
<feature type="region of interest" description="Disordered" evidence="1">
    <location>
        <begin position="1"/>
        <end position="23"/>
    </location>
</feature>
<evidence type="ECO:0000256" key="1">
    <source>
        <dbReference type="SAM" id="MobiDB-lite"/>
    </source>
</evidence>
<dbReference type="Pfam" id="PF07332">
    <property type="entry name" value="Phage_holin_3_6"/>
    <property type="match status" value="1"/>
</dbReference>
<dbReference type="Proteomes" id="UP000307000">
    <property type="component" value="Chromosome"/>
</dbReference>
<dbReference type="AlphaFoldDB" id="A0A5B7WTG7"/>
<evidence type="ECO:0008006" key="5">
    <source>
        <dbReference type="Google" id="ProtNLM"/>
    </source>
</evidence>
<feature type="transmembrane region" description="Helical" evidence="2">
    <location>
        <begin position="69"/>
        <end position="94"/>
    </location>
</feature>
<keyword evidence="4" id="KW-1185">Reference proteome</keyword>